<evidence type="ECO:0000313" key="2">
    <source>
        <dbReference type="EMBL" id="GAA1090786.1"/>
    </source>
</evidence>
<dbReference type="InterPro" id="IPR015943">
    <property type="entry name" value="WD40/YVTN_repeat-like_dom_sf"/>
</dbReference>
<dbReference type="Proteomes" id="UP001501581">
    <property type="component" value="Unassembled WGS sequence"/>
</dbReference>
<dbReference type="SUPFAM" id="SSF50974">
    <property type="entry name" value="Nitrous oxide reductase, N-terminal domain"/>
    <property type="match status" value="1"/>
</dbReference>
<reference evidence="2 3" key="1">
    <citation type="journal article" date="2019" name="Int. J. Syst. Evol. Microbiol.">
        <title>The Global Catalogue of Microorganisms (GCM) 10K type strain sequencing project: providing services to taxonomists for standard genome sequencing and annotation.</title>
        <authorList>
            <consortium name="The Broad Institute Genomics Platform"/>
            <consortium name="The Broad Institute Genome Sequencing Center for Infectious Disease"/>
            <person name="Wu L."/>
            <person name="Ma J."/>
        </authorList>
    </citation>
    <scope>NUCLEOTIDE SEQUENCE [LARGE SCALE GENOMIC DNA]</scope>
    <source>
        <strain evidence="2 3">JCM 13008</strain>
    </source>
</reference>
<evidence type="ECO:0000313" key="3">
    <source>
        <dbReference type="Proteomes" id="UP001501581"/>
    </source>
</evidence>
<dbReference type="InterPro" id="IPR011045">
    <property type="entry name" value="N2O_reductase_N"/>
</dbReference>
<proteinExistence type="predicted"/>
<dbReference type="PANTHER" id="PTHR47197">
    <property type="entry name" value="PROTEIN NIRF"/>
    <property type="match status" value="1"/>
</dbReference>
<dbReference type="RefSeq" id="WP_343990332.1">
    <property type="nucleotide sequence ID" value="NZ_BAAALG010000001.1"/>
</dbReference>
<dbReference type="InterPro" id="IPR051200">
    <property type="entry name" value="Host-pathogen_enzymatic-act"/>
</dbReference>
<gene>
    <name evidence="2" type="ORF">GCM10009668_01780</name>
</gene>
<dbReference type="EMBL" id="BAAALG010000001">
    <property type="protein sequence ID" value="GAA1090786.1"/>
    <property type="molecule type" value="Genomic_DNA"/>
</dbReference>
<protein>
    <submittedName>
        <fullName evidence="2">YncE family protein</fullName>
    </submittedName>
</protein>
<feature type="signal peptide" evidence="1">
    <location>
        <begin position="1"/>
        <end position="20"/>
    </location>
</feature>
<organism evidence="2 3">
    <name type="scientific">Nocardioides dubius</name>
    <dbReference type="NCBI Taxonomy" id="317019"/>
    <lineage>
        <taxon>Bacteria</taxon>
        <taxon>Bacillati</taxon>
        <taxon>Actinomycetota</taxon>
        <taxon>Actinomycetes</taxon>
        <taxon>Propionibacteriales</taxon>
        <taxon>Nocardioidaceae</taxon>
        <taxon>Nocardioides</taxon>
    </lineage>
</organism>
<evidence type="ECO:0000256" key="1">
    <source>
        <dbReference type="SAM" id="SignalP"/>
    </source>
</evidence>
<keyword evidence="1" id="KW-0732">Signal</keyword>
<dbReference type="PANTHER" id="PTHR47197:SF3">
    <property type="entry name" value="DIHYDRO-HEME D1 DEHYDROGENASE"/>
    <property type="match status" value="1"/>
</dbReference>
<feature type="chain" id="PRO_5046334165" evidence="1">
    <location>
        <begin position="21"/>
        <end position="472"/>
    </location>
</feature>
<name>A0ABN1TK09_9ACTN</name>
<sequence length="472" mass="52184">MRRTAALCALLTAATWGVIASDGDPARPQPAPAAAAVPAAASAPVEAAAKPRKKRLRKREVMVIGANWGGTATIADAHTYRPLRTLNIVPDKAEEMQQIWTNPLRLALYLLIQQVIGQGHDQLVDDLFTTRDGNLVAVSRPSFGDVVWIDLASNRIVAEQQMEGFRTDHMEVSPDGRRLLVSDSTAKKVHEYVLGGRGNPNTGKKLRTFASGETPHESNYIDGGKRIVHASIGRVYTPLDAGELGELGNVIKADRWLQIVRNSDFKILQRWDLGKELAEAGYPQMSSAVRPMAISPNERYLYLQVSFFHGVVVFDTQGSDLNDKVDYTLGGVPEPRTGRVLRLVPLPIKESVRTMAREEYVLDSAHHGMAINKGGTKLCVAGTMSDYGAIVRIGNLRTGAWRHKVFNAGLKPYWATTSPYSNTCWMSMSGTDQVVVYDYKRERIVGRVNTGDHPQRVREGHVSARVQRAWRR</sequence>
<comment type="caution">
    <text evidence="2">The sequence shown here is derived from an EMBL/GenBank/DDBJ whole genome shotgun (WGS) entry which is preliminary data.</text>
</comment>
<dbReference type="Gene3D" id="2.130.10.10">
    <property type="entry name" value="YVTN repeat-like/Quinoprotein amine dehydrogenase"/>
    <property type="match status" value="2"/>
</dbReference>
<keyword evidence="3" id="KW-1185">Reference proteome</keyword>
<accession>A0ABN1TK09</accession>